<dbReference type="Pfam" id="PF01380">
    <property type="entry name" value="SIS"/>
    <property type="match status" value="2"/>
</dbReference>
<dbReference type="SUPFAM" id="SSF56235">
    <property type="entry name" value="N-terminal nucleophile aminohydrolases (Ntn hydrolases)"/>
    <property type="match status" value="1"/>
</dbReference>
<dbReference type="CDD" id="cd00714">
    <property type="entry name" value="GFAT"/>
    <property type="match status" value="1"/>
</dbReference>
<dbReference type="Pfam" id="PF13522">
    <property type="entry name" value="GATase_6"/>
    <property type="match status" value="1"/>
</dbReference>
<evidence type="ECO:0000256" key="9">
    <source>
        <dbReference type="ARBA" id="ARBA00022962"/>
    </source>
</evidence>
<organismHost>
    <name type="scientific">Chlorella</name>
    <dbReference type="NCBI Taxonomy" id="3071"/>
</organismHost>
<reference evidence="12 13" key="1">
    <citation type="submission" date="2012-10" db="EMBL/GenBank/DDBJ databases">
        <title>Towards defining the chloroviruses: a genomic journey through a genus of large DNA viruses.</title>
        <authorList>
            <person name="Jeanniard A."/>
            <person name="Dunigan D.D."/>
            <person name="Gurnon J.R."/>
            <person name="Agarkova I."/>
            <person name="Kang M."/>
            <person name="Vitek J."/>
            <person name="Duncan G."/>
            <person name="McClung O.W."/>
            <person name="Larsen M."/>
            <person name="Claverie J.-M."/>
            <person name="Van Etten J.L."/>
            <person name="Blanc G."/>
        </authorList>
    </citation>
    <scope>NUCLEOTIDE SEQUENCE [LARGE SCALE GENOMIC DNA]</scope>
</reference>
<proteinExistence type="predicted"/>
<sequence length="596" mass="65518">MCGIFGAVSNNNSIEVSIQGIQKLEYRGYDSCGIAYADGDGVIERIRSIDGIDDLRNKTITESSSVAIAHSRWSTTGIPSVVNAHPHISRGTSGHESRIAVVHNGIIENYQQIRKYLINLGYTFDSQTDTEVIAHLIDSQYDGNILRAVQMAVKHLRGSYAIAVMCHKESGKIVVAKQKSPLVLGIGSDGAYFIASDVLALPTNKVVYISDGCSAELSPGNMTIYDSHGNEMEYEVEDVELEQTSMSLDNFDHYMIKEINEQPISILNTIRNKGFYAEIFGDLAHEIFQKIDNILILACGTSYHAGLIGKQWIETIAKIPVNVHIASEYEPTIPRANTLVITISQSGETADTIAALQRAQNAGMIYTLCICNSPKSTLVRESIMKYITKCGSEVSVASTKAFTSQLVVLYILANVLANRTDDLLGDLPQAIERVICLTNDEMKHWADEICNAKSAIFLGRGLNAPVAFEGALKLKEISYIHAEGFLGGELKHGPLALLDDKIPVIVTVADHAYLDHIKANIDEVLARNVTVYAIVDQYVNIESQERLHVVKVPFVSKEFSPIIHTIPMQLLSYYVAIKLGKNVDKPRNLAKSVTTF</sequence>
<keyword evidence="9" id="KW-0315">Glutamine amidotransferase</keyword>
<dbReference type="InterPro" id="IPR029055">
    <property type="entry name" value="Ntn_hydrolases_N"/>
</dbReference>
<dbReference type="PANTHER" id="PTHR10937">
    <property type="entry name" value="GLUCOSAMINE--FRUCTOSE-6-PHOSPHATE AMINOTRANSFERASE, ISOMERIZING"/>
    <property type="match status" value="1"/>
</dbReference>
<gene>
    <name evidence="12" type="primary">IL-3A_104R</name>
    <name evidence="12" type="ORF">PBCVIL3A_104R</name>
</gene>
<dbReference type="InterPro" id="IPR047084">
    <property type="entry name" value="GFAT_N"/>
</dbReference>
<feature type="domain" description="SIS" evidence="11">
    <location>
        <begin position="445"/>
        <end position="586"/>
    </location>
</feature>
<evidence type="ECO:0000313" key="12">
    <source>
        <dbReference type="EMBL" id="AGE53771.1"/>
    </source>
</evidence>
<dbReference type="Proteomes" id="UP000247091">
    <property type="component" value="Segment"/>
</dbReference>
<dbReference type="PROSITE" id="PS51278">
    <property type="entry name" value="GATASE_TYPE_2"/>
    <property type="match status" value="1"/>
</dbReference>
<feature type="domain" description="Glutamine amidotransferase type-2" evidence="10">
    <location>
        <begin position="2"/>
        <end position="228"/>
    </location>
</feature>
<comment type="subcellular location">
    <subcellularLocation>
        <location evidence="2">Cytoplasm</location>
    </subcellularLocation>
</comment>
<evidence type="ECO:0000256" key="4">
    <source>
        <dbReference type="ARBA" id="ARBA00016090"/>
    </source>
</evidence>
<dbReference type="PROSITE" id="PS51464">
    <property type="entry name" value="SIS"/>
    <property type="match status" value="2"/>
</dbReference>
<dbReference type="GO" id="GO:0006002">
    <property type="term" value="P:fructose 6-phosphate metabolic process"/>
    <property type="evidence" value="ECO:0007669"/>
    <property type="project" value="TreeGrafter"/>
</dbReference>
<dbReference type="SUPFAM" id="SSF53697">
    <property type="entry name" value="SIS domain"/>
    <property type="match status" value="1"/>
</dbReference>
<evidence type="ECO:0000256" key="3">
    <source>
        <dbReference type="ARBA" id="ARBA00012916"/>
    </source>
</evidence>
<evidence type="ECO:0000256" key="2">
    <source>
        <dbReference type="ARBA" id="ARBA00004496"/>
    </source>
</evidence>
<comment type="catalytic activity">
    <reaction evidence="1">
        <text>D-fructose 6-phosphate + L-glutamine = D-glucosamine 6-phosphate + L-glutamate</text>
        <dbReference type="Rhea" id="RHEA:13237"/>
        <dbReference type="ChEBI" id="CHEBI:29985"/>
        <dbReference type="ChEBI" id="CHEBI:58359"/>
        <dbReference type="ChEBI" id="CHEBI:58725"/>
        <dbReference type="ChEBI" id="CHEBI:61527"/>
        <dbReference type="EC" id="2.6.1.16"/>
    </reaction>
</comment>
<dbReference type="FunFam" id="3.60.20.10:FF:000006">
    <property type="entry name" value="Glutamine--fructose-6-phosphate aminotransferase [isomerizing]"/>
    <property type="match status" value="1"/>
</dbReference>
<accession>M1HVL7</accession>
<keyword evidence="6 12" id="KW-0032">Aminotransferase</keyword>
<name>M1HVL7_PBCVI</name>
<keyword evidence="7 12" id="KW-0808">Transferase</keyword>
<evidence type="ECO:0000256" key="6">
    <source>
        <dbReference type="ARBA" id="ARBA00022576"/>
    </source>
</evidence>
<dbReference type="InterPro" id="IPR046348">
    <property type="entry name" value="SIS_dom_sf"/>
</dbReference>
<evidence type="ECO:0000259" key="11">
    <source>
        <dbReference type="PROSITE" id="PS51464"/>
    </source>
</evidence>
<dbReference type="GO" id="GO:0097367">
    <property type="term" value="F:carbohydrate derivative binding"/>
    <property type="evidence" value="ECO:0007669"/>
    <property type="project" value="InterPro"/>
</dbReference>
<evidence type="ECO:0000256" key="5">
    <source>
        <dbReference type="ARBA" id="ARBA00022490"/>
    </source>
</evidence>
<dbReference type="InterPro" id="IPR005855">
    <property type="entry name" value="GFAT"/>
</dbReference>
<dbReference type="PANTHER" id="PTHR10937:SF0">
    <property type="entry name" value="GLUTAMINE--FRUCTOSE-6-PHOSPHATE TRANSAMINASE (ISOMERIZING)"/>
    <property type="match status" value="1"/>
</dbReference>
<evidence type="ECO:0000256" key="8">
    <source>
        <dbReference type="ARBA" id="ARBA00022737"/>
    </source>
</evidence>
<evidence type="ECO:0000313" key="13">
    <source>
        <dbReference type="Proteomes" id="UP000247091"/>
    </source>
</evidence>
<keyword evidence="5" id="KW-0963">Cytoplasm</keyword>
<protein>
    <recommendedName>
        <fullName evidence="4">Glutamine--fructose-6-phosphate aminotransferase [isomerizing]</fullName>
        <ecNumber evidence="3">2.6.1.16</ecNumber>
    </recommendedName>
</protein>
<dbReference type="InterPro" id="IPR001347">
    <property type="entry name" value="SIS_dom"/>
</dbReference>
<dbReference type="GO" id="GO:0006487">
    <property type="term" value="P:protein N-linked glycosylation"/>
    <property type="evidence" value="ECO:0007669"/>
    <property type="project" value="TreeGrafter"/>
</dbReference>
<dbReference type="Gene3D" id="3.40.50.10490">
    <property type="entry name" value="Glucose-6-phosphate isomerase like protein, domain 1"/>
    <property type="match status" value="2"/>
</dbReference>
<evidence type="ECO:0000259" key="10">
    <source>
        <dbReference type="PROSITE" id="PS51278"/>
    </source>
</evidence>
<dbReference type="EC" id="2.6.1.16" evidence="3"/>
<dbReference type="Gene3D" id="3.60.20.10">
    <property type="entry name" value="Glutamine Phosphoribosylpyrophosphate, subunit 1, domain 1"/>
    <property type="match status" value="1"/>
</dbReference>
<dbReference type="InterPro" id="IPR017932">
    <property type="entry name" value="GATase_2_dom"/>
</dbReference>
<organism evidence="12 13">
    <name type="scientific">Paramecium bursaria Chlorella virus IL3A</name>
    <name type="common">PBCV-IL3A</name>
    <dbReference type="NCBI Taxonomy" id="46019"/>
    <lineage>
        <taxon>Viruses</taxon>
        <taxon>Varidnaviria</taxon>
        <taxon>Bamfordvirae</taxon>
        <taxon>Nucleocytoviricota</taxon>
        <taxon>Megaviricetes</taxon>
        <taxon>Algavirales</taxon>
        <taxon>Phycodnaviridae</taxon>
        <taxon>Chlorovirus</taxon>
        <taxon>Chlorovirus illinoense</taxon>
    </lineage>
</organism>
<evidence type="ECO:0000256" key="1">
    <source>
        <dbReference type="ARBA" id="ARBA00001031"/>
    </source>
</evidence>
<dbReference type="CDD" id="cd05008">
    <property type="entry name" value="SIS_GlmS_GlmD_1"/>
    <property type="match status" value="1"/>
</dbReference>
<dbReference type="EMBL" id="JX997169">
    <property type="protein sequence ID" value="AGE53771.1"/>
    <property type="molecule type" value="Genomic_DNA"/>
</dbReference>
<keyword evidence="8" id="KW-0677">Repeat</keyword>
<dbReference type="InterPro" id="IPR035466">
    <property type="entry name" value="GlmS/AgaS_SIS"/>
</dbReference>
<dbReference type="CDD" id="cd05009">
    <property type="entry name" value="SIS_GlmS_GlmD_2"/>
    <property type="match status" value="1"/>
</dbReference>
<dbReference type="InterPro" id="IPR035490">
    <property type="entry name" value="GlmS/FrlB_SIS"/>
</dbReference>
<dbReference type="FunFam" id="3.40.50.10490:FF:000001">
    <property type="entry name" value="Glutamine--fructose-6-phosphate aminotransferase [isomerizing]"/>
    <property type="match status" value="1"/>
</dbReference>
<dbReference type="NCBIfam" id="TIGR01135">
    <property type="entry name" value="glmS"/>
    <property type="match status" value="1"/>
</dbReference>
<evidence type="ECO:0000256" key="7">
    <source>
        <dbReference type="ARBA" id="ARBA00022679"/>
    </source>
</evidence>
<dbReference type="NCBIfam" id="NF001484">
    <property type="entry name" value="PRK00331.1"/>
    <property type="match status" value="1"/>
</dbReference>
<dbReference type="GO" id="GO:0006047">
    <property type="term" value="P:UDP-N-acetylglucosamine metabolic process"/>
    <property type="evidence" value="ECO:0007669"/>
    <property type="project" value="TreeGrafter"/>
</dbReference>
<dbReference type="GO" id="GO:0004360">
    <property type="term" value="F:glutamine-fructose-6-phosphate transaminase (isomerizing) activity"/>
    <property type="evidence" value="ECO:0007669"/>
    <property type="project" value="UniProtKB-EC"/>
</dbReference>
<feature type="domain" description="SIS" evidence="11">
    <location>
        <begin position="283"/>
        <end position="422"/>
    </location>
</feature>